<dbReference type="Pfam" id="PF13481">
    <property type="entry name" value="AAA_25"/>
    <property type="match status" value="1"/>
</dbReference>
<dbReference type="RefSeq" id="WP_181872473.1">
    <property type="nucleotide sequence ID" value="NZ_QPJM01000009.1"/>
</dbReference>
<sequence length="327" mass="36400">MAKAKVFPASPTLVPTNYIAADLNISRAHVYHMAETLDDFPKPVFIGSHRKYVLQDYERFRRNYIAKHQGRAKRGHGFMPLGRTCVLNADGGQGKTYLALQLEVAMRAKIPFLGLPVKQGPVLFFSAEEPLQILRYRIEAICLAEGLKACDLSGLHVLDHSRDVAWLFEEDRRTGQLRETERFRWLCELVETIQPAALVLDNRARIFRGNQNDSGLATEVIAILDRLAARHDMSILLLSHPSLSGISSGRGDSGSVAWSNAARARMYLHQPGEDARSGPDDGKRVLTSMKSSHGQQGKSVNLQWQNGRFYCDYQPPKADAGTLSDGS</sequence>
<evidence type="ECO:0000256" key="1">
    <source>
        <dbReference type="SAM" id="MobiDB-lite"/>
    </source>
</evidence>
<reference evidence="2 3" key="1">
    <citation type="submission" date="2018-07" db="EMBL/GenBank/DDBJ databases">
        <title>Genomic Encyclopedia of Type Strains, Phase III (KMG-III): the genomes of soil and plant-associated and newly described type strains.</title>
        <authorList>
            <person name="Whitman W."/>
        </authorList>
    </citation>
    <scope>NUCLEOTIDE SEQUENCE [LARGE SCALE GENOMIC DNA]</scope>
    <source>
        <strain evidence="2 3">31-25a</strain>
    </source>
</reference>
<dbReference type="Proteomes" id="UP000253324">
    <property type="component" value="Unassembled WGS sequence"/>
</dbReference>
<feature type="region of interest" description="Disordered" evidence="1">
    <location>
        <begin position="269"/>
        <end position="298"/>
    </location>
</feature>
<evidence type="ECO:0000313" key="3">
    <source>
        <dbReference type="Proteomes" id="UP000253324"/>
    </source>
</evidence>
<comment type="caution">
    <text evidence="2">The sequence shown here is derived from an EMBL/GenBank/DDBJ whole genome shotgun (WGS) entry which is preliminary data.</text>
</comment>
<gene>
    <name evidence="2" type="ORF">C7476_109192</name>
</gene>
<dbReference type="InterPro" id="IPR027417">
    <property type="entry name" value="P-loop_NTPase"/>
</dbReference>
<feature type="compositionally biased region" description="Polar residues" evidence="1">
    <location>
        <begin position="288"/>
        <end position="298"/>
    </location>
</feature>
<protein>
    <submittedName>
        <fullName evidence="2">AAA domain-containing protein</fullName>
    </submittedName>
</protein>
<accession>A0A368YP58</accession>
<organism evidence="2 3">
    <name type="scientific">Phyllobacterium bourgognense</name>
    <dbReference type="NCBI Taxonomy" id="314236"/>
    <lineage>
        <taxon>Bacteria</taxon>
        <taxon>Pseudomonadati</taxon>
        <taxon>Pseudomonadota</taxon>
        <taxon>Alphaproteobacteria</taxon>
        <taxon>Hyphomicrobiales</taxon>
        <taxon>Phyllobacteriaceae</taxon>
        <taxon>Phyllobacterium</taxon>
    </lineage>
</organism>
<dbReference type="EMBL" id="QPJM01000009">
    <property type="protein sequence ID" value="RCW82010.1"/>
    <property type="molecule type" value="Genomic_DNA"/>
</dbReference>
<proteinExistence type="predicted"/>
<dbReference type="AlphaFoldDB" id="A0A368YP58"/>
<dbReference type="SUPFAM" id="SSF52540">
    <property type="entry name" value="P-loop containing nucleoside triphosphate hydrolases"/>
    <property type="match status" value="1"/>
</dbReference>
<feature type="compositionally biased region" description="Basic and acidic residues" evidence="1">
    <location>
        <begin position="271"/>
        <end position="284"/>
    </location>
</feature>
<keyword evidence="3" id="KW-1185">Reference proteome</keyword>
<name>A0A368YP58_9HYPH</name>
<dbReference type="Gene3D" id="3.40.50.300">
    <property type="entry name" value="P-loop containing nucleotide triphosphate hydrolases"/>
    <property type="match status" value="1"/>
</dbReference>
<evidence type="ECO:0000313" key="2">
    <source>
        <dbReference type="EMBL" id="RCW82010.1"/>
    </source>
</evidence>